<dbReference type="PRINTS" id="PR00081">
    <property type="entry name" value="GDHRDH"/>
</dbReference>
<evidence type="ECO:0000256" key="17">
    <source>
        <dbReference type="ARBA" id="ARBA00032891"/>
    </source>
</evidence>
<evidence type="ECO:0000313" key="21">
    <source>
        <dbReference type="EMBL" id="QLL33873.1"/>
    </source>
</evidence>
<dbReference type="KEGG" id="tgb:HG536_0F01980"/>
<evidence type="ECO:0000256" key="16">
    <source>
        <dbReference type="ARBA" id="ARBA00029797"/>
    </source>
</evidence>
<dbReference type="GO" id="GO:0006666">
    <property type="term" value="P:3-keto-sphinganine metabolic process"/>
    <property type="evidence" value="ECO:0007669"/>
    <property type="project" value="InterPro"/>
</dbReference>
<keyword evidence="5 20" id="KW-0812">Transmembrane</keyword>
<evidence type="ECO:0000256" key="14">
    <source>
        <dbReference type="ARBA" id="ARBA00026112"/>
    </source>
</evidence>
<dbReference type="EC" id="1.1.1.102" evidence="14"/>
<evidence type="ECO:0000256" key="10">
    <source>
        <dbReference type="ARBA" id="ARBA00022989"/>
    </source>
</evidence>
<dbReference type="GeneID" id="59327088"/>
<evidence type="ECO:0000256" key="1">
    <source>
        <dbReference type="ARBA" id="ARBA00004586"/>
    </source>
</evidence>
<feature type="transmembrane region" description="Helical" evidence="20">
    <location>
        <begin position="306"/>
        <end position="329"/>
    </location>
</feature>
<dbReference type="InterPro" id="IPR036291">
    <property type="entry name" value="NAD(P)-bd_dom_sf"/>
</dbReference>
<evidence type="ECO:0000256" key="3">
    <source>
        <dbReference type="ARBA" id="ARBA00004991"/>
    </source>
</evidence>
<dbReference type="RefSeq" id="XP_037140547.1">
    <property type="nucleotide sequence ID" value="XM_037284651.1"/>
</dbReference>
<accession>A0A7G3ZK37</accession>
<dbReference type="Proteomes" id="UP000515788">
    <property type="component" value="Chromosome 6"/>
</dbReference>
<dbReference type="GO" id="GO:0005789">
    <property type="term" value="C:endoplasmic reticulum membrane"/>
    <property type="evidence" value="ECO:0007669"/>
    <property type="project" value="UniProtKB-SubCell"/>
</dbReference>
<evidence type="ECO:0000256" key="20">
    <source>
        <dbReference type="SAM" id="Phobius"/>
    </source>
</evidence>
<evidence type="ECO:0000256" key="11">
    <source>
        <dbReference type="ARBA" id="ARBA00023002"/>
    </source>
</evidence>
<dbReference type="InterPro" id="IPR045022">
    <property type="entry name" value="KDSR-like"/>
</dbReference>
<evidence type="ECO:0000256" key="2">
    <source>
        <dbReference type="ARBA" id="ARBA00004760"/>
    </source>
</evidence>
<evidence type="ECO:0000256" key="12">
    <source>
        <dbReference type="ARBA" id="ARBA00023098"/>
    </source>
</evidence>
<keyword evidence="7" id="KW-0256">Endoplasmic reticulum</keyword>
<dbReference type="PANTHER" id="PTHR43550:SF3">
    <property type="entry name" value="3-KETODIHYDROSPHINGOSINE REDUCTASE"/>
    <property type="match status" value="1"/>
</dbReference>
<evidence type="ECO:0000256" key="19">
    <source>
        <dbReference type="ARBA" id="ARBA00048930"/>
    </source>
</evidence>
<comment type="subcellular location">
    <subcellularLocation>
        <location evidence="1">Endoplasmic reticulum membrane</location>
    </subcellularLocation>
</comment>
<comment type="pathway">
    <text evidence="2">Lipid metabolism; sphingolipid metabolism.</text>
</comment>
<keyword evidence="8" id="KW-0521">NADP</keyword>
<keyword evidence="9" id="KW-0746">Sphingolipid metabolism</keyword>
<name>A0A7G3ZK37_9SACH</name>
<evidence type="ECO:0000256" key="5">
    <source>
        <dbReference type="ARBA" id="ARBA00022692"/>
    </source>
</evidence>
<dbReference type="EMBL" id="CP059251">
    <property type="protein sequence ID" value="QLL33873.1"/>
    <property type="molecule type" value="Genomic_DNA"/>
</dbReference>
<organism evidence="21 22">
    <name type="scientific">Torulaspora globosa</name>
    <dbReference type="NCBI Taxonomy" id="48254"/>
    <lineage>
        <taxon>Eukaryota</taxon>
        <taxon>Fungi</taxon>
        <taxon>Dikarya</taxon>
        <taxon>Ascomycota</taxon>
        <taxon>Saccharomycotina</taxon>
        <taxon>Saccharomycetes</taxon>
        <taxon>Saccharomycetales</taxon>
        <taxon>Saccharomycetaceae</taxon>
        <taxon>Torulaspora</taxon>
    </lineage>
</organism>
<gene>
    <name evidence="21" type="ORF">HG536_0F01980</name>
</gene>
<keyword evidence="12" id="KW-0443">Lipid metabolism</keyword>
<evidence type="ECO:0000256" key="15">
    <source>
        <dbReference type="ARBA" id="ARBA00026241"/>
    </source>
</evidence>
<proteinExistence type="inferred from homology"/>
<comment type="pathway">
    <text evidence="3">Sphingolipid metabolism.</text>
</comment>
<comment type="catalytic activity">
    <reaction evidence="19">
        <text>sphinganine + NADP(+) = 3-oxosphinganine + NADPH + H(+)</text>
        <dbReference type="Rhea" id="RHEA:22640"/>
        <dbReference type="ChEBI" id="CHEBI:15378"/>
        <dbReference type="ChEBI" id="CHEBI:57783"/>
        <dbReference type="ChEBI" id="CHEBI:57817"/>
        <dbReference type="ChEBI" id="CHEBI:58299"/>
        <dbReference type="ChEBI" id="CHEBI:58349"/>
        <dbReference type="EC" id="1.1.1.102"/>
    </reaction>
    <physiologicalReaction direction="right-to-left" evidence="19">
        <dbReference type="Rhea" id="RHEA:22642"/>
    </physiologicalReaction>
</comment>
<sequence>MVFCRVDGTSKTFSRTDRYLQDVEWETRESGEMKGTKYTLEDQVVLISGGSQGLGKQFAAKYYRETVNSKIIIVSRGAEKLVSAVQEITDGKVEPKELGFDAEWSDKDRIGYIPCDLSDREDVARLFEVLAAKHIQLSQVLACAGGSTPKLFKDLTDVELEAGVKMNYLTALFLSHKVAQLFPKCHLVLFSSETSFFPFIGYAQYAPLKGSIKSLTSILRQEMPEMRISCVYPGNFDSEGYAVEETTKPSITKEIEGASELISCEECCNRVVRWLHRGYDDITVDFIGWVLMSTDMGLNKHNNQSFLWFVQLLIGTFANFLIVPIYMLICSRNIKKWHKSQDRGLLKKPHAADDAQ</sequence>
<dbReference type="GO" id="GO:0030148">
    <property type="term" value="P:sphingolipid biosynthetic process"/>
    <property type="evidence" value="ECO:0007669"/>
    <property type="project" value="InterPro"/>
</dbReference>
<evidence type="ECO:0000256" key="6">
    <source>
        <dbReference type="ARBA" id="ARBA00022741"/>
    </source>
</evidence>
<evidence type="ECO:0000256" key="18">
    <source>
        <dbReference type="ARBA" id="ARBA00044737"/>
    </source>
</evidence>
<dbReference type="Gene3D" id="3.40.50.720">
    <property type="entry name" value="NAD(P)-binding Rossmann-like Domain"/>
    <property type="match status" value="1"/>
</dbReference>
<dbReference type="SUPFAM" id="SSF51735">
    <property type="entry name" value="NAD(P)-binding Rossmann-fold domains"/>
    <property type="match status" value="1"/>
</dbReference>
<dbReference type="CDD" id="cd08939">
    <property type="entry name" value="KDSR-like_SDR_c"/>
    <property type="match status" value="1"/>
</dbReference>
<evidence type="ECO:0000256" key="4">
    <source>
        <dbReference type="ARBA" id="ARBA00006484"/>
    </source>
</evidence>
<dbReference type="AlphaFoldDB" id="A0A7G3ZK37"/>
<evidence type="ECO:0000256" key="8">
    <source>
        <dbReference type="ARBA" id="ARBA00022857"/>
    </source>
</evidence>
<dbReference type="FunFam" id="3.40.50.720:FF:000578">
    <property type="entry name" value="3-ketodihydrosphingosine reductase"/>
    <property type="match status" value="1"/>
</dbReference>
<dbReference type="InterPro" id="IPR002347">
    <property type="entry name" value="SDR_fam"/>
</dbReference>
<keyword evidence="22" id="KW-1185">Reference proteome</keyword>
<keyword evidence="10 20" id="KW-1133">Transmembrane helix</keyword>
<dbReference type="GO" id="GO:0047560">
    <property type="term" value="F:3-dehydrosphinganine reductase activity"/>
    <property type="evidence" value="ECO:0007669"/>
    <property type="project" value="UniProtKB-EC"/>
</dbReference>
<protein>
    <recommendedName>
        <fullName evidence="15">3-ketodihydrosphingosine reductase TSC10</fullName>
        <ecNumber evidence="14">1.1.1.102</ecNumber>
    </recommendedName>
    <alternativeName>
        <fullName evidence="17">3-dehydrosphinganine reductase</fullName>
    </alternativeName>
    <alternativeName>
        <fullName evidence="16">KDS reductase</fullName>
    </alternativeName>
</protein>
<evidence type="ECO:0000256" key="7">
    <source>
        <dbReference type="ARBA" id="ARBA00022824"/>
    </source>
</evidence>
<comment type="similarity">
    <text evidence="4">Belongs to the short-chain dehydrogenases/reductases (SDR) family.</text>
</comment>
<evidence type="ECO:0000313" key="22">
    <source>
        <dbReference type="Proteomes" id="UP000515788"/>
    </source>
</evidence>
<keyword evidence="11" id="KW-0560">Oxidoreductase</keyword>
<dbReference type="GO" id="GO:0000166">
    <property type="term" value="F:nucleotide binding"/>
    <property type="evidence" value="ECO:0007669"/>
    <property type="project" value="UniProtKB-KW"/>
</dbReference>
<dbReference type="OrthoDB" id="10267115at2759"/>
<dbReference type="PANTHER" id="PTHR43550">
    <property type="entry name" value="3-KETODIHYDROSPHINGOSINE REDUCTASE"/>
    <property type="match status" value="1"/>
</dbReference>
<keyword evidence="13 20" id="KW-0472">Membrane</keyword>
<evidence type="ECO:0000256" key="9">
    <source>
        <dbReference type="ARBA" id="ARBA00022919"/>
    </source>
</evidence>
<reference evidence="21 22" key="1">
    <citation type="submission" date="2020-06" db="EMBL/GenBank/DDBJ databases">
        <title>The yeast mating-type switching endonuclease HO is a domesticated member of an unorthodox homing genetic element family.</title>
        <authorList>
            <person name="Coughlan A.Y."/>
            <person name="Lombardi L."/>
            <person name="Braun-Galleani S."/>
            <person name="Martos A.R."/>
            <person name="Galeote V."/>
            <person name="Bigey F."/>
            <person name="Dequin S."/>
            <person name="Byrne K.P."/>
            <person name="Wolfe K.H."/>
        </authorList>
    </citation>
    <scope>NUCLEOTIDE SEQUENCE [LARGE SCALE GENOMIC DNA]</scope>
    <source>
        <strain evidence="21 22">CBS764</strain>
    </source>
</reference>
<keyword evidence="6" id="KW-0547">Nucleotide-binding</keyword>
<dbReference type="UniPathway" id="UPA00222"/>
<evidence type="ECO:0000256" key="13">
    <source>
        <dbReference type="ARBA" id="ARBA00023136"/>
    </source>
</evidence>
<comment type="function">
    <text evidence="18">Catalyzes the reduction of 3'-oxosphinganine (3-ketodihydrosphingosine/KDS) to sphinganine (dihydrosphingosine/DHS), the second step of de novo sphingolipid biosynthesis.</text>
</comment>
<dbReference type="Pfam" id="PF00106">
    <property type="entry name" value="adh_short"/>
    <property type="match status" value="1"/>
</dbReference>